<name>D8JBW8_HALJB</name>
<dbReference type="HOGENOM" id="CLU_3038936_0_0_2"/>
<evidence type="ECO:0000313" key="3">
    <source>
        <dbReference type="Proteomes" id="UP000000390"/>
    </source>
</evidence>
<proteinExistence type="predicted"/>
<sequence length="54" mass="5853">MVILVLEVADQLLELFAAPVGSDAVSRLKTTVQIVVELTSSNGEATTRIEIQPW</sequence>
<dbReference type="EMBL" id="AOHV01000008">
    <property type="protein sequence ID" value="ELY40903.1"/>
    <property type="molecule type" value="Genomic_DNA"/>
</dbReference>
<geneLocation type="plasmid" evidence="1 3">
    <name>1</name>
</geneLocation>
<dbReference type="EMBL" id="CP002063">
    <property type="protein sequence ID" value="ADJ16771.1"/>
    <property type="molecule type" value="Genomic_DNA"/>
</dbReference>
<keyword evidence="1" id="KW-0614">Plasmid</keyword>
<organism evidence="1 3">
    <name type="scientific">Halalkalicoccus jeotgali (strain DSM 18796 / CECT 7217 / JCM 14584 / KCTC 4019 / B3)</name>
    <dbReference type="NCBI Taxonomy" id="795797"/>
    <lineage>
        <taxon>Archaea</taxon>
        <taxon>Methanobacteriati</taxon>
        <taxon>Methanobacteriota</taxon>
        <taxon>Stenosarchaea group</taxon>
        <taxon>Halobacteria</taxon>
        <taxon>Halobacteriales</taxon>
        <taxon>Halococcaceae</taxon>
        <taxon>Halalkalicoccus</taxon>
    </lineage>
</organism>
<keyword evidence="4" id="KW-1185">Reference proteome</keyword>
<evidence type="ECO:0000313" key="2">
    <source>
        <dbReference type="EMBL" id="ELY40903.1"/>
    </source>
</evidence>
<dbReference type="KEGG" id="hje:HacjB3_17116"/>
<dbReference type="Proteomes" id="UP000000390">
    <property type="component" value="Plasmid 1"/>
</dbReference>
<dbReference type="AlphaFoldDB" id="D8JBW8"/>
<gene>
    <name evidence="1" type="ordered locus">HacjB3_17116</name>
    <name evidence="2" type="ORF">C497_02442</name>
</gene>
<dbReference type="Proteomes" id="UP000011645">
    <property type="component" value="Unassembled WGS sequence"/>
</dbReference>
<protein>
    <submittedName>
        <fullName evidence="1">Uncharacterized protein</fullName>
    </submittedName>
</protein>
<accession>D8JBW8</accession>
<evidence type="ECO:0000313" key="1">
    <source>
        <dbReference type="EMBL" id="ADJ16771.1"/>
    </source>
</evidence>
<evidence type="ECO:0000313" key="4">
    <source>
        <dbReference type="Proteomes" id="UP000011645"/>
    </source>
</evidence>
<reference evidence="2 4" key="2">
    <citation type="journal article" date="2014" name="PLoS Genet.">
        <title>Phylogenetically driven sequencing of extremely halophilic archaea reveals strategies for static and dynamic osmo-response.</title>
        <authorList>
            <person name="Becker E.A."/>
            <person name="Seitzer P.M."/>
            <person name="Tritt A."/>
            <person name="Larsen D."/>
            <person name="Krusor M."/>
            <person name="Yao A.I."/>
            <person name="Wu D."/>
            <person name="Madern D."/>
            <person name="Eisen J.A."/>
            <person name="Darling A.E."/>
            <person name="Facciotti M.T."/>
        </authorList>
    </citation>
    <scope>NUCLEOTIDE SEQUENCE [LARGE SCALE GENOMIC DNA]</scope>
    <source>
        <strain evidence="2">B3</strain>
        <strain evidence="4">DSM 18796 / CECT 7217 / JCM 14584 / KCTC 4019 / B3</strain>
    </source>
</reference>
<reference evidence="1 3" key="1">
    <citation type="journal article" date="2010" name="J. Bacteriol.">
        <title>Complete genome sequence of Halalkalicoccus jeotgali B3(T), an extremely halophilic archaeon.</title>
        <authorList>
            <person name="Roh S.W."/>
            <person name="Nam Y.D."/>
            <person name="Nam S.H."/>
            <person name="Choi S.H."/>
            <person name="Park H.S."/>
            <person name="Bae J.W."/>
        </authorList>
    </citation>
    <scope>NUCLEOTIDE SEQUENCE [LARGE SCALE GENOMIC DNA]</scope>
    <source>
        <strain evidence="1">B3</strain>
        <strain evidence="3">DSM 18796 / CECT 7217 / JCM 14584 / KCTC 4019 / B3</strain>
        <plasmid evidence="3">1</plasmid>
    </source>
</reference>